<organism evidence="2 3">
    <name type="scientific">Handelsmanbacteria sp. (strain RIFCSPLOWO2_12_FULL_64_10)</name>
    <dbReference type="NCBI Taxonomy" id="1817868"/>
    <lineage>
        <taxon>Bacteria</taxon>
        <taxon>Candidatus Handelsmaniibacteriota</taxon>
    </lineage>
</organism>
<name>A0A1F6CFC6_HANXR</name>
<comment type="caution">
    <text evidence="2">The sequence shown here is derived from an EMBL/GenBank/DDBJ whole genome shotgun (WGS) entry which is preliminary data.</text>
</comment>
<dbReference type="GO" id="GO:0016787">
    <property type="term" value="F:hydrolase activity"/>
    <property type="evidence" value="ECO:0007669"/>
    <property type="project" value="InterPro"/>
</dbReference>
<dbReference type="Pfam" id="PF04909">
    <property type="entry name" value="Amidohydro_2"/>
    <property type="match status" value="1"/>
</dbReference>
<dbReference type="PANTHER" id="PTHR35563:SF2">
    <property type="entry name" value="BARREL METAL-DEPENDENT HYDROLASE, PUTATIVE (AFU_ORTHOLOGUE AFUA_1G16240)-RELATED"/>
    <property type="match status" value="1"/>
</dbReference>
<dbReference type="EMBL" id="MFKF01000266">
    <property type="protein sequence ID" value="OGG47808.1"/>
    <property type="molecule type" value="Genomic_DNA"/>
</dbReference>
<dbReference type="Proteomes" id="UP000178606">
    <property type="component" value="Unassembled WGS sequence"/>
</dbReference>
<evidence type="ECO:0000313" key="2">
    <source>
        <dbReference type="EMBL" id="OGG47808.1"/>
    </source>
</evidence>
<feature type="domain" description="Amidohydrolase-related" evidence="1">
    <location>
        <begin position="17"/>
        <end position="251"/>
    </location>
</feature>
<dbReference type="PANTHER" id="PTHR35563">
    <property type="entry name" value="BARREL METAL-DEPENDENT HYDROLASE, PUTATIVE (AFU_ORTHOLOGUE AFUA_1G16240)-RELATED"/>
    <property type="match status" value="1"/>
</dbReference>
<reference evidence="2 3" key="1">
    <citation type="journal article" date="2016" name="Nat. Commun.">
        <title>Thousands of microbial genomes shed light on interconnected biogeochemical processes in an aquifer system.</title>
        <authorList>
            <person name="Anantharaman K."/>
            <person name="Brown C.T."/>
            <person name="Hug L.A."/>
            <person name="Sharon I."/>
            <person name="Castelle C.J."/>
            <person name="Probst A.J."/>
            <person name="Thomas B.C."/>
            <person name="Singh A."/>
            <person name="Wilkins M.J."/>
            <person name="Karaoz U."/>
            <person name="Brodie E.L."/>
            <person name="Williams K.H."/>
            <person name="Hubbard S.S."/>
            <person name="Banfield J.F."/>
        </authorList>
    </citation>
    <scope>NUCLEOTIDE SEQUENCE [LARGE SCALE GENOMIC DNA]</scope>
    <source>
        <strain evidence="3">RIFCSPLOWO2_12_FULL_64_10</strain>
    </source>
</reference>
<evidence type="ECO:0000259" key="1">
    <source>
        <dbReference type="Pfam" id="PF04909"/>
    </source>
</evidence>
<sequence>MTIVDTHVHVGLKKYEPVEALLDQMNRNRIDKAVLVQYMGNPDNTYMAECMRANPGRFAGVAIVDSTQPDAPERLAYWVREHGMAGVRLSVGLLEQERPIWLKAAELGIVVSAAGSLASLASDAFAKFVKDTPDLRFRVEHLGHPDVTEKPPYPTYSRVLKFADHPGATIKLSGMYGYSKVPYPYEDTYPFVRAALKAFGPERMAWATDFPPVSAKEGYRNALDLWMTFPGFSSEEREWIMGKTALKVWNL</sequence>
<dbReference type="InterPro" id="IPR006680">
    <property type="entry name" value="Amidohydro-rel"/>
</dbReference>
<dbReference type="AlphaFoldDB" id="A0A1F6CFC6"/>
<dbReference type="InterPro" id="IPR032466">
    <property type="entry name" value="Metal_Hydrolase"/>
</dbReference>
<proteinExistence type="predicted"/>
<dbReference type="Gene3D" id="3.20.20.140">
    <property type="entry name" value="Metal-dependent hydrolases"/>
    <property type="match status" value="1"/>
</dbReference>
<gene>
    <name evidence="2" type="ORF">A3F84_12760</name>
</gene>
<dbReference type="SUPFAM" id="SSF51556">
    <property type="entry name" value="Metallo-dependent hydrolases"/>
    <property type="match status" value="1"/>
</dbReference>
<protein>
    <recommendedName>
        <fullName evidence="1">Amidohydrolase-related domain-containing protein</fullName>
    </recommendedName>
</protein>
<evidence type="ECO:0000313" key="3">
    <source>
        <dbReference type="Proteomes" id="UP000178606"/>
    </source>
</evidence>
<dbReference type="InterPro" id="IPR052358">
    <property type="entry name" value="Aro_Compnd_Degr_Hydrolases"/>
</dbReference>
<accession>A0A1F6CFC6</accession>